<evidence type="ECO:0000256" key="3">
    <source>
        <dbReference type="ARBA" id="ARBA00022448"/>
    </source>
</evidence>
<evidence type="ECO:0000256" key="4">
    <source>
        <dbReference type="ARBA" id="ARBA00022449"/>
    </source>
</evidence>
<evidence type="ECO:0000256" key="7">
    <source>
        <dbReference type="ARBA" id="ARBA00023053"/>
    </source>
</evidence>
<evidence type="ECO:0000256" key="1">
    <source>
        <dbReference type="ARBA" id="ARBA00004141"/>
    </source>
</evidence>
<feature type="transmembrane region" description="Helical" evidence="11">
    <location>
        <begin position="324"/>
        <end position="344"/>
    </location>
</feature>
<keyword evidence="10" id="KW-0739">Sodium transport</keyword>
<feature type="transmembrane region" description="Helical" evidence="11">
    <location>
        <begin position="265"/>
        <end position="285"/>
    </location>
</feature>
<dbReference type="PANTHER" id="PTHR43562:SF3">
    <property type="entry name" value="SODIUM ION_PROTON EXCHANGER (EUROFUNG)"/>
    <property type="match status" value="1"/>
</dbReference>
<keyword evidence="5 11" id="KW-0812">Transmembrane</keyword>
<feature type="transmembrane region" description="Helical" evidence="11">
    <location>
        <begin position="144"/>
        <end position="165"/>
    </location>
</feature>
<evidence type="ECO:0000256" key="9">
    <source>
        <dbReference type="ARBA" id="ARBA00023136"/>
    </source>
</evidence>
<feature type="transmembrane region" description="Helical" evidence="11">
    <location>
        <begin position="112"/>
        <end position="132"/>
    </location>
</feature>
<dbReference type="Pfam" id="PF00999">
    <property type="entry name" value="Na_H_Exchanger"/>
    <property type="match status" value="1"/>
</dbReference>
<proteinExistence type="inferred from homology"/>
<evidence type="ECO:0000256" key="11">
    <source>
        <dbReference type="SAM" id="Phobius"/>
    </source>
</evidence>
<feature type="transmembrane region" description="Helical" evidence="11">
    <location>
        <begin position="356"/>
        <end position="374"/>
    </location>
</feature>
<evidence type="ECO:0000256" key="5">
    <source>
        <dbReference type="ARBA" id="ARBA00022692"/>
    </source>
</evidence>
<organism evidence="13 14">
    <name type="scientific">Enterococcus sulfureus ATCC 49903</name>
    <dbReference type="NCBI Taxonomy" id="1140003"/>
    <lineage>
        <taxon>Bacteria</taxon>
        <taxon>Bacillati</taxon>
        <taxon>Bacillota</taxon>
        <taxon>Bacilli</taxon>
        <taxon>Lactobacillales</taxon>
        <taxon>Enterococcaceae</taxon>
        <taxon>Enterococcus</taxon>
    </lineage>
</organism>
<feature type="domain" description="Cation/H+ exchanger transmembrane" evidence="12">
    <location>
        <begin position="13"/>
        <end position="375"/>
    </location>
</feature>
<evidence type="ECO:0000256" key="2">
    <source>
        <dbReference type="ARBA" id="ARBA00005551"/>
    </source>
</evidence>
<keyword evidence="8" id="KW-0406">Ion transport</keyword>
<dbReference type="Gene3D" id="1.20.1530.20">
    <property type="match status" value="1"/>
</dbReference>
<keyword evidence="3" id="KW-0813">Transport</keyword>
<dbReference type="GO" id="GO:0006814">
    <property type="term" value="P:sodium ion transport"/>
    <property type="evidence" value="ECO:0007669"/>
    <property type="project" value="UniProtKB-KW"/>
</dbReference>
<dbReference type="GO" id="GO:0015297">
    <property type="term" value="F:antiporter activity"/>
    <property type="evidence" value="ECO:0007669"/>
    <property type="project" value="UniProtKB-KW"/>
</dbReference>
<dbReference type="AlphaFoldDB" id="S0KLZ4"/>
<feature type="transmembrane region" description="Helical" evidence="11">
    <location>
        <begin position="28"/>
        <end position="47"/>
    </location>
</feature>
<feature type="transmembrane region" description="Helical" evidence="11">
    <location>
        <begin position="291"/>
        <end position="312"/>
    </location>
</feature>
<keyword evidence="14" id="KW-1185">Reference proteome</keyword>
<keyword evidence="9 11" id="KW-0472">Membrane</keyword>
<accession>S0KLZ4</accession>
<feature type="transmembrane region" description="Helical" evidence="11">
    <location>
        <begin position="236"/>
        <end position="253"/>
    </location>
</feature>
<evidence type="ECO:0000259" key="12">
    <source>
        <dbReference type="Pfam" id="PF00999"/>
    </source>
</evidence>
<dbReference type="GO" id="GO:0016020">
    <property type="term" value="C:membrane"/>
    <property type="evidence" value="ECO:0007669"/>
    <property type="project" value="UniProtKB-SubCell"/>
</dbReference>
<comment type="similarity">
    <text evidence="2">Belongs to the monovalent cation:proton antiporter 2 (CPA2) transporter (TC 2.A.37) family.</text>
</comment>
<dbReference type="Proteomes" id="UP000015961">
    <property type="component" value="Unassembled WGS sequence"/>
</dbReference>
<dbReference type="eggNOG" id="COG0475">
    <property type="taxonomic scope" value="Bacteria"/>
</dbReference>
<evidence type="ECO:0000256" key="10">
    <source>
        <dbReference type="ARBA" id="ARBA00023201"/>
    </source>
</evidence>
<keyword evidence="4" id="KW-0050">Antiport</keyword>
<feature type="transmembrane region" description="Helical" evidence="11">
    <location>
        <begin position="177"/>
        <end position="199"/>
    </location>
</feature>
<dbReference type="STRING" id="1140003.OMY_02057"/>
<comment type="subcellular location">
    <subcellularLocation>
        <location evidence="1">Membrane</location>
        <topology evidence="1">Multi-pass membrane protein</topology>
    </subcellularLocation>
</comment>
<reference evidence="13 14" key="1">
    <citation type="submission" date="2013-03" db="EMBL/GenBank/DDBJ databases">
        <title>The Genome Sequence of Enterococcus sulfureus ATCC_49903 (PacBio/Illumina hybrid assembly).</title>
        <authorList>
            <consortium name="The Broad Institute Genomics Platform"/>
            <consortium name="The Broad Institute Genome Sequencing Center for Infectious Disease"/>
            <person name="Earl A."/>
            <person name="Russ C."/>
            <person name="Gilmore M."/>
            <person name="Surin D."/>
            <person name="Walker B."/>
            <person name="Young S."/>
            <person name="Zeng Q."/>
            <person name="Gargeya S."/>
            <person name="Fitzgerald M."/>
            <person name="Haas B."/>
            <person name="Abouelleil A."/>
            <person name="Allen A.W."/>
            <person name="Alvarado L."/>
            <person name="Arachchi H.M."/>
            <person name="Berlin A.M."/>
            <person name="Chapman S.B."/>
            <person name="Gainer-Dewar J."/>
            <person name="Goldberg J."/>
            <person name="Griggs A."/>
            <person name="Gujja S."/>
            <person name="Hansen M."/>
            <person name="Howarth C."/>
            <person name="Imamovic A."/>
            <person name="Ireland A."/>
            <person name="Larimer J."/>
            <person name="McCowan C."/>
            <person name="Murphy C."/>
            <person name="Pearson M."/>
            <person name="Poon T.W."/>
            <person name="Priest M."/>
            <person name="Roberts A."/>
            <person name="Saif S."/>
            <person name="Shea T."/>
            <person name="Sisk P."/>
            <person name="Sykes S."/>
            <person name="Wortman J."/>
            <person name="Nusbaum C."/>
            <person name="Birren B."/>
        </authorList>
    </citation>
    <scope>NUCLEOTIDE SEQUENCE [LARGE SCALE GENOMIC DNA]</scope>
    <source>
        <strain evidence="13 14">ATCC 49903</strain>
    </source>
</reference>
<evidence type="ECO:0000256" key="8">
    <source>
        <dbReference type="ARBA" id="ARBA00023065"/>
    </source>
</evidence>
<dbReference type="InterPro" id="IPR006153">
    <property type="entry name" value="Cation/H_exchanger_TM"/>
</dbReference>
<gene>
    <name evidence="13" type="ORF">I573_02024</name>
</gene>
<dbReference type="OrthoDB" id="9793589at2"/>
<dbReference type="EMBL" id="ASWO01000007">
    <property type="protein sequence ID" value="EOT82911.1"/>
    <property type="molecule type" value="Genomic_DNA"/>
</dbReference>
<feature type="transmembrane region" description="Helical" evidence="11">
    <location>
        <begin position="84"/>
        <end position="106"/>
    </location>
</feature>
<evidence type="ECO:0000313" key="14">
    <source>
        <dbReference type="Proteomes" id="UP000015961"/>
    </source>
</evidence>
<sequence length="386" mass="41532">MAFIGSLCLILITTTLVSHFSRRIGVPAVVGQLLVGIVLGSGGLHLLKNTEILHEFSELGVILLMFLAGIESDLQLLKKYAKPAFLVAFLGILLPIVLGGVSTFWFGFSMKVALFSGMILAATSVSISVEVLKELRALQTKEGATILGASVVDDIAVVLIFSLSLPFFQSGTSTSSLPLPLLLLEQVLYFGLIFFVIRFMADKLMELSGKLFATSSTVITSVVLCLSMAYLADFVGLSSVIGAFFAGIAVGQTKVKELVFKNVEVLGYSVFIPVFFVSIGLSVTFDELWTQIVFIIVLLIVAIISKLLGGYLGSRIVGFDNHSALMIGSGLISRGEMALIILQLGDEAGIVPHELYAPFVIVIILSTLMSPFFLKYYTKKVHATAQ</sequence>
<dbReference type="PANTHER" id="PTHR43562">
    <property type="entry name" value="NAPA-TYPE SODIUM/HYDROGEN ANTIPORTER"/>
    <property type="match status" value="1"/>
</dbReference>
<dbReference type="GO" id="GO:1902600">
    <property type="term" value="P:proton transmembrane transport"/>
    <property type="evidence" value="ECO:0007669"/>
    <property type="project" value="InterPro"/>
</dbReference>
<feature type="transmembrane region" description="Helical" evidence="11">
    <location>
        <begin position="211"/>
        <end position="230"/>
    </location>
</feature>
<dbReference type="InterPro" id="IPR038770">
    <property type="entry name" value="Na+/solute_symporter_sf"/>
</dbReference>
<protein>
    <submittedName>
        <fullName evidence="13">Monovalent cation:proton antiporter-2 family protein</fullName>
    </submittedName>
</protein>
<name>S0KLZ4_9ENTE</name>
<comment type="caution">
    <text evidence="13">The sequence shown here is derived from an EMBL/GenBank/DDBJ whole genome shotgun (WGS) entry which is preliminary data.</text>
</comment>
<evidence type="ECO:0000256" key="6">
    <source>
        <dbReference type="ARBA" id="ARBA00022989"/>
    </source>
</evidence>
<evidence type="ECO:0000313" key="13">
    <source>
        <dbReference type="EMBL" id="EOT82911.1"/>
    </source>
</evidence>
<dbReference type="RefSeq" id="WP_016186489.1">
    <property type="nucleotide sequence ID" value="NZ_ASWO01000007.1"/>
</dbReference>
<dbReference type="PATRIC" id="fig|1140003.3.peg.1984"/>
<keyword evidence="6 11" id="KW-1133">Transmembrane helix</keyword>
<keyword evidence="7" id="KW-0915">Sodium</keyword>